<name>A0A7J6Y1M1_TRYCR</name>
<gene>
    <name evidence="7" type="ORF">ECC02_006669</name>
</gene>
<evidence type="ECO:0000313" key="7">
    <source>
        <dbReference type="EMBL" id="KAF5220365.1"/>
    </source>
</evidence>
<comment type="subcellular location">
    <subcellularLocation>
        <location evidence="1">Cytoplasm</location>
        <location evidence="1">Cytoskeleton</location>
    </subcellularLocation>
</comment>
<protein>
    <recommendedName>
        <fullName evidence="3">Dynactin subunit 6</fullName>
    </recommendedName>
</protein>
<dbReference type="GO" id="GO:0005869">
    <property type="term" value="C:dynactin complex"/>
    <property type="evidence" value="ECO:0007669"/>
    <property type="project" value="InterPro"/>
</dbReference>
<dbReference type="InterPro" id="IPR027777">
    <property type="entry name" value="DCTN6"/>
</dbReference>
<dbReference type="PANTHER" id="PTHR13072">
    <property type="entry name" value="DYNACTIN 6"/>
    <property type="match status" value="1"/>
</dbReference>
<dbReference type="VEuPathDB" id="TriTrypDB:ECC02_006669"/>
<keyword evidence="4" id="KW-0963">Cytoplasm</keyword>
<dbReference type="Gene3D" id="2.160.10.10">
    <property type="entry name" value="Hexapeptide repeat proteins"/>
    <property type="match status" value="1"/>
</dbReference>
<dbReference type="EMBL" id="JABDHM010000053">
    <property type="protein sequence ID" value="KAF5220365.1"/>
    <property type="molecule type" value="Genomic_DNA"/>
</dbReference>
<evidence type="ECO:0000256" key="3">
    <source>
        <dbReference type="ARBA" id="ARBA00016573"/>
    </source>
</evidence>
<dbReference type="GO" id="GO:0070840">
    <property type="term" value="F:dynein complex binding"/>
    <property type="evidence" value="ECO:0007669"/>
    <property type="project" value="TreeGrafter"/>
</dbReference>
<evidence type="ECO:0000313" key="8">
    <source>
        <dbReference type="Proteomes" id="UP000583944"/>
    </source>
</evidence>
<evidence type="ECO:0000256" key="5">
    <source>
        <dbReference type="ARBA" id="ARBA00023212"/>
    </source>
</evidence>
<evidence type="ECO:0000256" key="6">
    <source>
        <dbReference type="ARBA" id="ARBA00034687"/>
    </source>
</evidence>
<dbReference type="SMR" id="A0A7J6Y1M1"/>
<dbReference type="GO" id="GO:0007052">
    <property type="term" value="P:mitotic spindle organization"/>
    <property type="evidence" value="ECO:0007669"/>
    <property type="project" value="TreeGrafter"/>
</dbReference>
<keyword evidence="5" id="KW-0206">Cytoskeleton</keyword>
<evidence type="ECO:0000256" key="2">
    <source>
        <dbReference type="ARBA" id="ARBA00007719"/>
    </source>
</evidence>
<dbReference type="VEuPathDB" id="TriTrypDB:BCY84_11966"/>
<evidence type="ECO:0000256" key="4">
    <source>
        <dbReference type="ARBA" id="ARBA00022490"/>
    </source>
</evidence>
<organism evidence="7 8">
    <name type="scientific">Trypanosoma cruzi</name>
    <dbReference type="NCBI Taxonomy" id="5693"/>
    <lineage>
        <taxon>Eukaryota</taxon>
        <taxon>Discoba</taxon>
        <taxon>Euglenozoa</taxon>
        <taxon>Kinetoplastea</taxon>
        <taxon>Metakinetoplastina</taxon>
        <taxon>Trypanosomatida</taxon>
        <taxon>Trypanosomatidae</taxon>
        <taxon>Trypanosoma</taxon>
        <taxon>Schizotrypanum</taxon>
    </lineage>
</organism>
<proteinExistence type="inferred from homology"/>
<sequence length="228" mass="24963">MPTVTGEGRYDSCVSVLALVEGPYPVHFSIGCVVHPFALIVAQRGPIYFGAYCIVEEHACIINGERGCEDVVESAPSAVPMTIGPYNHFKSFSRIANLHRIGHGNRFEPHCKLEFLSESPEAVSVEDYCVFGPFVCLCGPWRGNDKKADAAVTIASRRVYLCPTDPKGEEKCGCFASALPLTDSTHSSCCCFCSSACWVLPRGESFDEEEAEDALRQKCLFFCRLSAQ</sequence>
<accession>A0A7J6Y1M1</accession>
<comment type="similarity">
    <text evidence="2">Belongs to the dynactin subunits 5/6 family. Dynactin subunit 6 subfamily.</text>
</comment>
<dbReference type="OrthoDB" id="2355at2759"/>
<dbReference type="PANTHER" id="PTHR13072:SF0">
    <property type="entry name" value="DYNACTIN SUBUNIT 6"/>
    <property type="match status" value="1"/>
</dbReference>
<dbReference type="Proteomes" id="UP000583944">
    <property type="component" value="Unassembled WGS sequence"/>
</dbReference>
<comment type="function">
    <text evidence="6">Part of the dynactin complex that activates the molecular motor dynein for ultra-processive transport along microtubules.</text>
</comment>
<dbReference type="AlphaFoldDB" id="A0A7J6Y1M1"/>
<comment type="caution">
    <text evidence="7">The sequence shown here is derived from an EMBL/GenBank/DDBJ whole genome shotgun (WGS) entry which is preliminary data.</text>
</comment>
<dbReference type="SUPFAM" id="SSF51161">
    <property type="entry name" value="Trimeric LpxA-like enzymes"/>
    <property type="match status" value="1"/>
</dbReference>
<dbReference type="InterPro" id="IPR011004">
    <property type="entry name" value="Trimer_LpxA-like_sf"/>
</dbReference>
<reference evidence="7 8" key="1">
    <citation type="journal article" date="2019" name="Genome Biol. Evol.">
        <title>Nanopore Sequencing Significantly Improves Genome Assembly of the Protozoan Parasite Trypanosoma cruzi.</title>
        <authorList>
            <person name="Diaz-Viraque F."/>
            <person name="Pita S."/>
            <person name="Greif G."/>
            <person name="de Souza R.C.M."/>
            <person name="Iraola G."/>
            <person name="Robello C."/>
        </authorList>
    </citation>
    <scope>NUCLEOTIDE SEQUENCE [LARGE SCALE GENOMIC DNA]</scope>
    <source>
        <strain evidence="7 8">Berenice</strain>
    </source>
</reference>
<evidence type="ECO:0000256" key="1">
    <source>
        <dbReference type="ARBA" id="ARBA00004245"/>
    </source>
</evidence>